<keyword evidence="8 10" id="KW-1133">Transmembrane helix</keyword>
<evidence type="ECO:0000313" key="12">
    <source>
        <dbReference type="Proteomes" id="UP000277300"/>
    </source>
</evidence>
<gene>
    <name evidence="11" type="ORF">BBP00_00006999</name>
</gene>
<evidence type="ECO:0000256" key="5">
    <source>
        <dbReference type="ARBA" id="ARBA00022597"/>
    </source>
</evidence>
<dbReference type="InterPro" id="IPR047664">
    <property type="entry name" value="SWEET"/>
</dbReference>
<feature type="transmembrane region" description="Helical" evidence="10">
    <location>
        <begin position="99"/>
        <end position="117"/>
    </location>
</feature>
<evidence type="ECO:0000256" key="3">
    <source>
        <dbReference type="ARBA" id="ARBA00022448"/>
    </source>
</evidence>
<evidence type="ECO:0000256" key="8">
    <source>
        <dbReference type="ARBA" id="ARBA00022989"/>
    </source>
</evidence>
<feature type="transmembrane region" description="Helical" evidence="10">
    <location>
        <begin position="7"/>
        <end position="29"/>
    </location>
</feature>
<dbReference type="OrthoDB" id="409725at2759"/>
<organism evidence="11 12">
    <name type="scientific">Phytophthora kernoviae</name>
    <dbReference type="NCBI Taxonomy" id="325452"/>
    <lineage>
        <taxon>Eukaryota</taxon>
        <taxon>Sar</taxon>
        <taxon>Stramenopiles</taxon>
        <taxon>Oomycota</taxon>
        <taxon>Peronosporomycetes</taxon>
        <taxon>Peronosporales</taxon>
        <taxon>Peronosporaceae</taxon>
        <taxon>Phytophthora</taxon>
    </lineage>
</organism>
<evidence type="ECO:0000256" key="10">
    <source>
        <dbReference type="SAM" id="Phobius"/>
    </source>
</evidence>
<dbReference type="GO" id="GO:0051119">
    <property type="term" value="F:sugar transmembrane transporter activity"/>
    <property type="evidence" value="ECO:0007669"/>
    <property type="project" value="InterPro"/>
</dbReference>
<evidence type="ECO:0000256" key="1">
    <source>
        <dbReference type="ARBA" id="ARBA00004651"/>
    </source>
</evidence>
<feature type="transmembrane region" description="Helical" evidence="10">
    <location>
        <begin position="360"/>
        <end position="378"/>
    </location>
</feature>
<evidence type="ECO:0008006" key="13">
    <source>
        <dbReference type="Google" id="ProtNLM"/>
    </source>
</evidence>
<comment type="caution">
    <text evidence="11">The sequence shown here is derived from an EMBL/GenBank/DDBJ whole genome shotgun (WGS) entry which is preliminary data.</text>
</comment>
<name>A0A3F2RJK2_9STRA</name>
<feature type="transmembrane region" description="Helical" evidence="10">
    <location>
        <begin position="133"/>
        <end position="151"/>
    </location>
</feature>
<keyword evidence="5" id="KW-0762">Sugar transport</keyword>
<evidence type="ECO:0000256" key="2">
    <source>
        <dbReference type="ARBA" id="ARBA00007809"/>
    </source>
</evidence>
<dbReference type="Proteomes" id="UP000277300">
    <property type="component" value="Unassembled WGS sequence"/>
</dbReference>
<proteinExistence type="inferred from homology"/>
<keyword evidence="4" id="KW-1003">Cell membrane</keyword>
<dbReference type="PANTHER" id="PTHR10791">
    <property type="entry name" value="RAG1-ACTIVATING PROTEIN 1"/>
    <property type="match status" value="1"/>
</dbReference>
<dbReference type="Gene3D" id="1.20.1280.290">
    <property type="match status" value="4"/>
</dbReference>
<feature type="transmembrane region" description="Helical" evidence="10">
    <location>
        <begin position="67"/>
        <end position="87"/>
    </location>
</feature>
<feature type="transmembrane region" description="Helical" evidence="10">
    <location>
        <begin position="420"/>
        <end position="441"/>
    </location>
</feature>
<comment type="similarity">
    <text evidence="2">Belongs to the SWEET sugar transporter family.</text>
</comment>
<keyword evidence="9 10" id="KW-0472">Membrane</keyword>
<feature type="transmembrane region" description="Helical" evidence="10">
    <location>
        <begin position="163"/>
        <end position="183"/>
    </location>
</feature>
<evidence type="ECO:0000313" key="11">
    <source>
        <dbReference type="EMBL" id="RLN58431.1"/>
    </source>
</evidence>
<evidence type="ECO:0000256" key="7">
    <source>
        <dbReference type="ARBA" id="ARBA00022737"/>
    </source>
</evidence>
<evidence type="ECO:0000256" key="6">
    <source>
        <dbReference type="ARBA" id="ARBA00022692"/>
    </source>
</evidence>
<sequence length="544" mass="60116">MTSSVESAFRVIAACTSLMMILSPTPAVYKIYKTKSIGHTNIISLVSVFANCHVWTLHGLLTRNWFPVFSTFLSGDFISLIYMFVFLRYTPDRKQAWKVIAVYAAVLSIISLYALLGDLDVFTSLSSNQVNDIMGYLAVCVTLVLYSSPFLKVKEVIKYKTGVFIPIHMVLAGTFNNAMWITYTPMSGLWFLFVTNIACAILGVAQLTVYMLYHPSKHPLGFGATLEDLLAKEQEDDGAHISVTIDRPSLQSSSKSKIMVNAIVETLFRVLASLTSISVTLSMTPSMYRIYRQKDTGIASVLPLVCMWANAHIWMLDGAIVQNWFPMFATFLTSDVISIIYVTTFICFARDRKKAIRRTATVFAILATVTVYALLGNAGHINQSNDGVDMTLGIIGVLAGLSMFSSPFERMMKVLHYKSAAFIPIPLVMAGALNNVMWVVYSPMIESWFLFGGNALCLLVNFVNLILYAVYNPKTHPLRLDEDDPEALEANATGVAPVSLSLAISPLPTDNAFNSKTKCELQSPVYNALSSPLAEVRTDVCNRV</sequence>
<dbReference type="InterPro" id="IPR004316">
    <property type="entry name" value="SWEET_rpt"/>
</dbReference>
<feature type="transmembrane region" description="Helical" evidence="10">
    <location>
        <begin position="447"/>
        <end position="471"/>
    </location>
</feature>
<keyword evidence="6 10" id="KW-0812">Transmembrane</keyword>
<feature type="transmembrane region" description="Helical" evidence="10">
    <location>
        <begin position="296"/>
        <end position="315"/>
    </location>
</feature>
<keyword evidence="7" id="KW-0677">Repeat</keyword>
<dbReference type="EMBL" id="MBDO02000262">
    <property type="protein sequence ID" value="RLN58431.1"/>
    <property type="molecule type" value="Genomic_DNA"/>
</dbReference>
<feature type="transmembrane region" description="Helical" evidence="10">
    <location>
        <begin position="327"/>
        <end position="348"/>
    </location>
</feature>
<feature type="transmembrane region" description="Helical" evidence="10">
    <location>
        <begin position="390"/>
        <end position="408"/>
    </location>
</feature>
<dbReference type="FunFam" id="1.20.1280.290:FF:000007">
    <property type="entry name" value="Bidirectional sugar transporter SWEET7"/>
    <property type="match status" value="4"/>
</dbReference>
<evidence type="ECO:0000256" key="4">
    <source>
        <dbReference type="ARBA" id="ARBA00022475"/>
    </source>
</evidence>
<protein>
    <recommendedName>
        <fullName evidence="13">MtN3-like protein</fullName>
    </recommendedName>
</protein>
<comment type="subcellular location">
    <subcellularLocation>
        <location evidence="1">Cell membrane</location>
        <topology evidence="1">Multi-pass membrane protein</topology>
    </subcellularLocation>
</comment>
<dbReference type="PANTHER" id="PTHR10791:SF30">
    <property type="entry name" value="SUGAR TRANSPORTER SWEET1"/>
    <property type="match status" value="1"/>
</dbReference>
<dbReference type="Pfam" id="PF03083">
    <property type="entry name" value="MtN3_slv"/>
    <property type="match status" value="4"/>
</dbReference>
<keyword evidence="3" id="KW-0813">Transport</keyword>
<feature type="transmembrane region" description="Helical" evidence="10">
    <location>
        <begin position="189"/>
        <end position="213"/>
    </location>
</feature>
<dbReference type="AlphaFoldDB" id="A0A3F2RJK2"/>
<reference evidence="11 12" key="1">
    <citation type="submission" date="2018-07" db="EMBL/GenBank/DDBJ databases">
        <title>Genome sequencing of oomycete isolates from Chile give support for New Zealand origin for Phytophthora kernoviae and make available the first Nothophytophthora sp. genome.</title>
        <authorList>
            <person name="Studholme D.J."/>
            <person name="Sanfuentes E."/>
            <person name="Panda P."/>
            <person name="Hill R."/>
            <person name="Sambles C."/>
            <person name="Grant M."/>
            <person name="Williams N.M."/>
            <person name="Mcdougal R.L."/>
        </authorList>
    </citation>
    <scope>NUCLEOTIDE SEQUENCE [LARGE SCALE GENOMIC DNA]</scope>
    <source>
        <strain evidence="11">Chile6</strain>
    </source>
</reference>
<accession>A0A3F2RJK2</accession>
<dbReference type="GO" id="GO:0005886">
    <property type="term" value="C:plasma membrane"/>
    <property type="evidence" value="ECO:0007669"/>
    <property type="project" value="UniProtKB-SubCell"/>
</dbReference>
<evidence type="ECO:0000256" key="9">
    <source>
        <dbReference type="ARBA" id="ARBA00023136"/>
    </source>
</evidence>